<comment type="similarity">
    <text evidence="1">Belongs to the HipA Ser/Thr kinase family.</text>
</comment>
<evidence type="ECO:0000256" key="2">
    <source>
        <dbReference type="ARBA" id="ARBA00022679"/>
    </source>
</evidence>
<dbReference type="InterPro" id="IPR012893">
    <property type="entry name" value="HipA-like_C"/>
</dbReference>
<organism evidence="5 6">
    <name type="scientific">Sphaerotilus montanus</name>
    <dbReference type="NCBI Taxonomy" id="522889"/>
    <lineage>
        <taxon>Bacteria</taxon>
        <taxon>Pseudomonadati</taxon>
        <taxon>Pseudomonadota</taxon>
        <taxon>Betaproteobacteria</taxon>
        <taxon>Burkholderiales</taxon>
        <taxon>Sphaerotilaceae</taxon>
        <taxon>Sphaerotilus</taxon>
    </lineage>
</organism>
<evidence type="ECO:0000313" key="5">
    <source>
        <dbReference type="EMBL" id="NYG33863.1"/>
    </source>
</evidence>
<evidence type="ECO:0000313" key="6">
    <source>
        <dbReference type="Proteomes" id="UP000518288"/>
    </source>
</evidence>
<comment type="caution">
    <text evidence="5">The sequence shown here is derived from an EMBL/GenBank/DDBJ whole genome shotgun (WGS) entry which is preliminary data.</text>
</comment>
<dbReference type="GO" id="GO:0005829">
    <property type="term" value="C:cytosol"/>
    <property type="evidence" value="ECO:0007669"/>
    <property type="project" value="TreeGrafter"/>
</dbReference>
<evidence type="ECO:0000256" key="1">
    <source>
        <dbReference type="ARBA" id="ARBA00010164"/>
    </source>
</evidence>
<feature type="domain" description="HipA-like C-terminal" evidence="4">
    <location>
        <begin position="156"/>
        <end position="271"/>
    </location>
</feature>
<dbReference type="AlphaFoldDB" id="A0A7Y9R1M3"/>
<dbReference type="PANTHER" id="PTHR37419:SF8">
    <property type="entry name" value="TOXIN YJJJ"/>
    <property type="match status" value="1"/>
</dbReference>
<sequence>MGAVPVWVWLPGRAEPVQAGELAGVGPGARFAYLPDYLGRPDAVALDPVELRLTRKKRGMVLGASDGLPGVVRDAKPAGYGADRLEAQAGRALTPLELLERGVPDGVGAIEVCTDITAKLDWQPKALDQLQSLAQELDAAAPASRALRRLDEDLDTSAGGERPKATLVHDGRLWLAKIQSRGDRPALPAREFVTMRLARMAGLSVAEVELHTFGAHQVLLVERFDRAGDPQQPQRRLYASAHTVLRLAPQAVRGDPQRSYLNLGDRLRIWARESGDLPGQLREVWRLAPAFDITPAVATLSGPTEDGPLLSMATGVDGSARTSVVQLLAAAGHLGLEPDAARVWLRDTAALVADHWEPMLRAAARPVMEDAARLDALAADARVAFVYGEWLATRSASV</sequence>
<reference evidence="5 6" key="1">
    <citation type="submission" date="2020-07" db="EMBL/GenBank/DDBJ databases">
        <title>Genomic Encyclopedia of Archaeal and Bacterial Type Strains, Phase II (KMG-II): from individual species to whole genera.</title>
        <authorList>
            <person name="Goeker M."/>
        </authorList>
    </citation>
    <scope>NUCLEOTIDE SEQUENCE [LARGE SCALE GENOMIC DNA]</scope>
    <source>
        <strain evidence="5 6">DSM 21226</strain>
    </source>
</reference>
<protein>
    <submittedName>
        <fullName evidence="5">Serine/threonine-protein kinase HipA</fullName>
        <ecNumber evidence="5">2.7.11.1</ecNumber>
    </submittedName>
</protein>
<evidence type="ECO:0000259" key="4">
    <source>
        <dbReference type="Pfam" id="PF07804"/>
    </source>
</evidence>
<keyword evidence="3 5" id="KW-0418">Kinase</keyword>
<dbReference type="Proteomes" id="UP000518288">
    <property type="component" value="Unassembled WGS sequence"/>
</dbReference>
<gene>
    <name evidence="5" type="ORF">BDD16_002849</name>
</gene>
<keyword evidence="6" id="KW-1185">Reference proteome</keyword>
<name>A0A7Y9R1M3_9BURK</name>
<keyword evidence="2 5" id="KW-0808">Transferase</keyword>
<dbReference type="PANTHER" id="PTHR37419">
    <property type="entry name" value="SERINE/THREONINE-PROTEIN KINASE TOXIN HIPA"/>
    <property type="match status" value="1"/>
</dbReference>
<dbReference type="EC" id="2.7.11.1" evidence="5"/>
<dbReference type="RefSeq" id="WP_179634573.1">
    <property type="nucleotide sequence ID" value="NZ_JACCFH010000001.1"/>
</dbReference>
<proteinExistence type="inferred from homology"/>
<dbReference type="GO" id="GO:0004674">
    <property type="term" value="F:protein serine/threonine kinase activity"/>
    <property type="evidence" value="ECO:0007669"/>
    <property type="project" value="UniProtKB-EC"/>
</dbReference>
<dbReference type="EMBL" id="JACCFH010000001">
    <property type="protein sequence ID" value="NYG33863.1"/>
    <property type="molecule type" value="Genomic_DNA"/>
</dbReference>
<accession>A0A7Y9R1M3</accession>
<dbReference type="InterPro" id="IPR052028">
    <property type="entry name" value="HipA_Ser/Thr_kinase"/>
</dbReference>
<evidence type="ECO:0000256" key="3">
    <source>
        <dbReference type="ARBA" id="ARBA00022777"/>
    </source>
</evidence>
<dbReference type="Pfam" id="PF07804">
    <property type="entry name" value="HipA_C"/>
    <property type="match status" value="1"/>
</dbReference>